<evidence type="ECO:0000256" key="1">
    <source>
        <dbReference type="SAM" id="SignalP"/>
    </source>
</evidence>
<organism evidence="2 3">
    <name type="scientific">Tannerella forsythia</name>
    <name type="common">Bacteroides forsythus</name>
    <dbReference type="NCBI Taxonomy" id="28112"/>
    <lineage>
        <taxon>Bacteria</taxon>
        <taxon>Pseudomonadati</taxon>
        <taxon>Bacteroidota</taxon>
        <taxon>Bacteroidia</taxon>
        <taxon>Bacteroidales</taxon>
        <taxon>Tannerellaceae</taxon>
        <taxon>Tannerella</taxon>
    </lineage>
</organism>
<name>A0A2A6E4Z3_TANFO</name>
<evidence type="ECO:0000313" key="3">
    <source>
        <dbReference type="Proteomes" id="UP000219259"/>
    </source>
</evidence>
<protein>
    <recommendedName>
        <fullName evidence="4">Lipoprotein</fullName>
    </recommendedName>
</protein>
<dbReference type="Proteomes" id="UP000219259">
    <property type="component" value="Unassembled WGS sequence"/>
</dbReference>
<proteinExistence type="predicted"/>
<dbReference type="EMBL" id="NSLJ01000041">
    <property type="protein sequence ID" value="PDP42704.1"/>
    <property type="molecule type" value="Genomic_DNA"/>
</dbReference>
<feature type="signal peptide" evidence="1">
    <location>
        <begin position="1"/>
        <end position="19"/>
    </location>
</feature>
<comment type="caution">
    <text evidence="2">The sequence shown here is derived from an EMBL/GenBank/DDBJ whole genome shotgun (WGS) entry which is preliminary data.</text>
</comment>
<sequence>MKAKIILWIGALLLLTAGAGCETYVKDSWVLEKEASEVLKNAPPVEAFTYFGCKKSTNTATVSTKSASEEEEYIAYEGHKDGYLYIRHINATFNCCPDTLKVTASTSGDRLLINEQEINPRCNCTCQYDLTYKIGPLSAQKYTLHLYKDALQYTEFSFTYNTSLKSQFIIKKNNAL</sequence>
<evidence type="ECO:0008006" key="4">
    <source>
        <dbReference type="Google" id="ProtNLM"/>
    </source>
</evidence>
<dbReference type="RefSeq" id="WP_060828187.1">
    <property type="nucleotide sequence ID" value="NZ_NSLJ01000041.1"/>
</dbReference>
<evidence type="ECO:0000313" key="2">
    <source>
        <dbReference type="EMBL" id="PDP42704.1"/>
    </source>
</evidence>
<dbReference type="PROSITE" id="PS51257">
    <property type="entry name" value="PROKAR_LIPOPROTEIN"/>
    <property type="match status" value="1"/>
</dbReference>
<keyword evidence="1" id="KW-0732">Signal</keyword>
<accession>A0A2A6E4Z3</accession>
<feature type="chain" id="PRO_5012427432" description="Lipoprotein" evidence="1">
    <location>
        <begin position="20"/>
        <end position="176"/>
    </location>
</feature>
<reference evidence="2 3" key="1">
    <citation type="submission" date="2017-09" db="EMBL/GenBank/DDBJ databases">
        <title>Phase variable restriction modification systems are present in the genome sequences of periodontal pathogens Prevotella intermedia, Tannerella forsythia and Porphyromonas gingivalis.</title>
        <authorList>
            <person name="Haigh R.D."/>
            <person name="Crawford L."/>
            <person name="Ralph J."/>
            <person name="Wanford J."/>
            <person name="Vartoukian S.R."/>
            <person name="Hijazib K."/>
            <person name="Wade W."/>
            <person name="Oggioni M.R."/>
        </authorList>
    </citation>
    <scope>NUCLEOTIDE SEQUENCE [LARGE SCALE GENOMIC DNA]</scope>
    <source>
        <strain evidence="2 3">WW11663</strain>
    </source>
</reference>
<dbReference type="AlphaFoldDB" id="A0A2A6E4Z3"/>
<gene>
    <name evidence="2" type="ORF">CLI86_12090</name>
</gene>